<organism evidence="2 3">
    <name type="scientific">Pseudoalteromonas phenolica</name>
    <dbReference type="NCBI Taxonomy" id="161398"/>
    <lineage>
        <taxon>Bacteria</taxon>
        <taxon>Pseudomonadati</taxon>
        <taxon>Pseudomonadota</taxon>
        <taxon>Gammaproteobacteria</taxon>
        <taxon>Alteromonadales</taxon>
        <taxon>Pseudoalteromonadaceae</taxon>
        <taxon>Pseudoalteromonas</taxon>
    </lineage>
</organism>
<accession>A0A0S2K3D5</accession>
<dbReference type="OrthoDB" id="9759607at2"/>
<sequence length="51" mass="5454">MELQKQNLKFVRGGGSTGGGANGPKLPTREQKAEQEKVELPSTDPIAPVTY</sequence>
<dbReference type="KEGG" id="pphe:PP2015_2067"/>
<feature type="region of interest" description="Disordered" evidence="1">
    <location>
        <begin position="1"/>
        <end position="51"/>
    </location>
</feature>
<feature type="compositionally biased region" description="Gly residues" evidence="1">
    <location>
        <begin position="12"/>
        <end position="22"/>
    </location>
</feature>
<evidence type="ECO:0000313" key="2">
    <source>
        <dbReference type="EMBL" id="ALO42565.1"/>
    </source>
</evidence>
<evidence type="ECO:0000313" key="3">
    <source>
        <dbReference type="Proteomes" id="UP000061457"/>
    </source>
</evidence>
<dbReference type="AlphaFoldDB" id="A0A0S2K3D5"/>
<dbReference type="EMBL" id="CP013187">
    <property type="protein sequence ID" value="ALO42565.1"/>
    <property type="molecule type" value="Genomic_DNA"/>
</dbReference>
<dbReference type="STRING" id="161398.PP2015_2067"/>
<feature type="compositionally biased region" description="Basic and acidic residues" evidence="1">
    <location>
        <begin position="27"/>
        <end position="39"/>
    </location>
</feature>
<dbReference type="PATRIC" id="fig|161398.10.peg.2102"/>
<keyword evidence="3" id="KW-1185">Reference proteome</keyword>
<dbReference type="Proteomes" id="UP000061457">
    <property type="component" value="Chromosome I"/>
</dbReference>
<protein>
    <submittedName>
        <fullName evidence="2">Uncharacterized protein</fullName>
    </submittedName>
</protein>
<gene>
    <name evidence="2" type="ORF">PP2015_2067</name>
</gene>
<name>A0A0S2K3D5_9GAMM</name>
<evidence type="ECO:0000256" key="1">
    <source>
        <dbReference type="SAM" id="MobiDB-lite"/>
    </source>
</evidence>
<reference evidence="2 3" key="1">
    <citation type="submission" date="2015-11" db="EMBL/GenBank/DDBJ databases">
        <authorList>
            <person name="Zhang Y."/>
            <person name="Guo Z."/>
        </authorList>
    </citation>
    <scope>NUCLEOTIDE SEQUENCE [LARGE SCALE GENOMIC DNA]</scope>
    <source>
        <strain evidence="2 3">KCTC 12086</strain>
    </source>
</reference>
<dbReference type="RefSeq" id="WP_157599083.1">
    <property type="nucleotide sequence ID" value="NZ_CP013187.1"/>
</dbReference>
<proteinExistence type="predicted"/>